<proteinExistence type="predicted"/>
<dbReference type="InterPro" id="IPR001810">
    <property type="entry name" value="F-box_dom"/>
</dbReference>
<keyword evidence="3" id="KW-1185">Reference proteome</keyword>
<evidence type="ECO:0000259" key="1">
    <source>
        <dbReference type="Pfam" id="PF00646"/>
    </source>
</evidence>
<gene>
    <name evidence="2" type="ORF">CTheo_2635</name>
</gene>
<name>A0A5N5QQI7_9AGAM</name>
<dbReference type="AlphaFoldDB" id="A0A5N5QQI7"/>
<sequence length="455" mass="51645">MLEQVVPVPSNEGAWPPCDGNLAIDGDSAGFEVLDNPDWLWQCEGDWVYVIDFDNYVFGIGLRYRYVYIKLDNMVPDYPGLGGYFNLEEGAKIPNNHLTIDVDLWPDTGLDASEVRQKYNDLQAVIVSPSEWGAPTWETLSISQQLSVCVLKPFVRKSAYTVGSAYFSRNWDNIEKFHYRVISIAAPSDIVCPPQAEAYRVLYSSGRSVTPEEDSDEEEPDRRWFSPRLKDTGLWRLYRPPRFRGCLIALCSRLDEPVSLMHEVGRAVEILRKSTHTRVGILISRWQIVAVAIHGSKVCHSPALDFNNGNGELCKGILLMMHLLSPLFTTPKTPWSDPPLHKPSSTPMRLPLEIIEYIIHLADFKTYLNLRSLSRTIRDLCLARPQVGQYTILGKRPGRNNVFKVQHKKSSSPMDATFTRIKGRRRVPCVGGTWDMLGNGEEAKGSDSDWEWEWA</sequence>
<comment type="caution">
    <text evidence="2">The sequence shown here is derived from an EMBL/GenBank/DDBJ whole genome shotgun (WGS) entry which is preliminary data.</text>
</comment>
<dbReference type="Proteomes" id="UP000383932">
    <property type="component" value="Unassembled WGS sequence"/>
</dbReference>
<feature type="domain" description="F-box" evidence="1">
    <location>
        <begin position="349"/>
        <end position="381"/>
    </location>
</feature>
<dbReference type="Pfam" id="PF00646">
    <property type="entry name" value="F-box"/>
    <property type="match status" value="1"/>
</dbReference>
<protein>
    <submittedName>
        <fullName evidence="2">CHD5 domain containing protein</fullName>
    </submittedName>
</protein>
<evidence type="ECO:0000313" key="2">
    <source>
        <dbReference type="EMBL" id="KAB5593909.1"/>
    </source>
</evidence>
<organism evidence="2 3">
    <name type="scientific">Ceratobasidium theobromae</name>
    <dbReference type="NCBI Taxonomy" id="1582974"/>
    <lineage>
        <taxon>Eukaryota</taxon>
        <taxon>Fungi</taxon>
        <taxon>Dikarya</taxon>
        <taxon>Basidiomycota</taxon>
        <taxon>Agaricomycotina</taxon>
        <taxon>Agaricomycetes</taxon>
        <taxon>Cantharellales</taxon>
        <taxon>Ceratobasidiaceae</taxon>
        <taxon>Ceratobasidium</taxon>
    </lineage>
</organism>
<dbReference type="OrthoDB" id="3229878at2759"/>
<evidence type="ECO:0000313" key="3">
    <source>
        <dbReference type="Proteomes" id="UP000383932"/>
    </source>
</evidence>
<accession>A0A5N5QQI7</accession>
<dbReference type="EMBL" id="SSOP01000028">
    <property type="protein sequence ID" value="KAB5593909.1"/>
    <property type="molecule type" value="Genomic_DNA"/>
</dbReference>
<reference evidence="2 3" key="1">
    <citation type="journal article" date="2019" name="Fungal Biol. Biotechnol.">
        <title>Draft genome sequence of fastidious pathogen Ceratobasidium theobromae, which causes vascular-streak dieback in Theobroma cacao.</title>
        <authorList>
            <person name="Ali S.S."/>
            <person name="Asman A."/>
            <person name="Shao J."/>
            <person name="Firmansyah A.P."/>
            <person name="Susilo A.W."/>
            <person name="Rosmana A."/>
            <person name="McMahon P."/>
            <person name="Junaid M."/>
            <person name="Guest D."/>
            <person name="Kheng T.Y."/>
            <person name="Meinhardt L.W."/>
            <person name="Bailey B.A."/>
        </authorList>
    </citation>
    <scope>NUCLEOTIDE SEQUENCE [LARGE SCALE GENOMIC DNA]</scope>
    <source>
        <strain evidence="2 3">CT2</strain>
    </source>
</reference>